<evidence type="ECO:0000313" key="3">
    <source>
        <dbReference type="Proteomes" id="UP000567186"/>
    </source>
</evidence>
<comment type="caution">
    <text evidence="2">The sequence shown here is derived from an EMBL/GenBank/DDBJ whole genome shotgun (WGS) entry which is preliminary data.</text>
</comment>
<dbReference type="PANTHER" id="PTHR46401:SF2">
    <property type="entry name" value="GLYCOSYLTRANSFERASE WBBK-RELATED"/>
    <property type="match status" value="1"/>
</dbReference>
<protein>
    <submittedName>
        <fullName evidence="2">Glycosyltransferase family 4 protein</fullName>
    </submittedName>
</protein>
<dbReference type="CDD" id="cd03801">
    <property type="entry name" value="GT4_PimA-like"/>
    <property type="match status" value="1"/>
</dbReference>
<sequence length="375" mass="42029">MPDPRIVGVMQGFAFQERKGSAFYHLFRQLDGGGELSGVVDINIPRWLRRGLKLKNAALDRVKWNAKDQLDVMRYDLLSRKGIKGLGDFKGEYNAVLQIGSNMNLNRYCQSMNIPAFSFHDNNVFAYTRSLPPELLPDRRIQEAIDYEKRVYDGLSGVFTMSKTLARSFVTDFGLPEDKVHYAGFGSPFVAESLEEKAYDQQRILFVASHSFERKGGVTLLNAFRKVRESLPEAQLVLVGRDWNIDEPGVEVHGFLDKRDPVDNEKYQQLFRNASMFVMPSFNEAFGEVFVEAMSHGLPCIGTNTGVMPEIICGNNAGEVIEPGDVEALAENILGSLSDPQALREKGEAGHVAVKSEYTWDKVTGRINEVVSSFL</sequence>
<dbReference type="GO" id="GO:0016757">
    <property type="term" value="F:glycosyltransferase activity"/>
    <property type="evidence" value="ECO:0007669"/>
    <property type="project" value="TreeGrafter"/>
</dbReference>
<dbReference type="PANTHER" id="PTHR46401">
    <property type="entry name" value="GLYCOSYLTRANSFERASE WBBK-RELATED"/>
    <property type="match status" value="1"/>
</dbReference>
<keyword evidence="1 2" id="KW-0808">Transferase</keyword>
<dbReference type="GO" id="GO:0009103">
    <property type="term" value="P:lipopolysaccharide biosynthetic process"/>
    <property type="evidence" value="ECO:0007669"/>
    <property type="project" value="TreeGrafter"/>
</dbReference>
<dbReference type="AlphaFoldDB" id="A0A7Y0WSD7"/>
<reference evidence="2 3" key="1">
    <citation type="submission" date="2020-04" db="EMBL/GenBank/DDBJ databases">
        <title>Marinobacter oceani sp. nov., isolated from marine solar saltern.</title>
        <authorList>
            <person name="Chen X.-Y."/>
        </authorList>
    </citation>
    <scope>NUCLEOTIDE SEQUENCE [LARGE SCALE GENOMIC DNA]</scope>
    <source>
        <strain evidence="2 3">W62</strain>
    </source>
</reference>
<evidence type="ECO:0000256" key="1">
    <source>
        <dbReference type="ARBA" id="ARBA00022679"/>
    </source>
</evidence>
<organism evidence="2 3">
    <name type="scientific">Marinobacter orientalis</name>
    <dbReference type="NCBI Taxonomy" id="1928859"/>
    <lineage>
        <taxon>Bacteria</taxon>
        <taxon>Pseudomonadati</taxon>
        <taxon>Pseudomonadota</taxon>
        <taxon>Gammaproteobacteria</taxon>
        <taxon>Pseudomonadales</taxon>
        <taxon>Marinobacteraceae</taxon>
        <taxon>Marinobacter</taxon>
    </lineage>
</organism>
<dbReference type="Gene3D" id="3.40.50.2000">
    <property type="entry name" value="Glycogen Phosphorylase B"/>
    <property type="match status" value="1"/>
</dbReference>
<dbReference type="EMBL" id="JABCKY010000002">
    <property type="protein sequence ID" value="NMT63789.1"/>
    <property type="molecule type" value="Genomic_DNA"/>
</dbReference>
<dbReference type="Pfam" id="PF13692">
    <property type="entry name" value="Glyco_trans_1_4"/>
    <property type="match status" value="1"/>
</dbReference>
<dbReference type="RefSeq" id="WP_135954964.1">
    <property type="nucleotide sequence ID" value="NZ_JABCKY010000002.1"/>
</dbReference>
<dbReference type="OrthoDB" id="6395634at2"/>
<dbReference type="SUPFAM" id="SSF53756">
    <property type="entry name" value="UDP-Glycosyltransferase/glycogen phosphorylase"/>
    <property type="match status" value="1"/>
</dbReference>
<accession>A0A7Y0WSD7</accession>
<gene>
    <name evidence="2" type="ORF">HIU99_09265</name>
</gene>
<dbReference type="Proteomes" id="UP000567186">
    <property type="component" value="Unassembled WGS sequence"/>
</dbReference>
<keyword evidence="3" id="KW-1185">Reference proteome</keyword>
<name>A0A7Y0WSD7_9GAMM</name>
<proteinExistence type="predicted"/>
<evidence type="ECO:0000313" key="2">
    <source>
        <dbReference type="EMBL" id="NMT63789.1"/>
    </source>
</evidence>